<name>A0A7R8WE24_9CRUS</name>
<organism evidence="3">
    <name type="scientific">Cyprideis torosa</name>
    <dbReference type="NCBI Taxonomy" id="163714"/>
    <lineage>
        <taxon>Eukaryota</taxon>
        <taxon>Metazoa</taxon>
        <taxon>Ecdysozoa</taxon>
        <taxon>Arthropoda</taxon>
        <taxon>Crustacea</taxon>
        <taxon>Oligostraca</taxon>
        <taxon>Ostracoda</taxon>
        <taxon>Podocopa</taxon>
        <taxon>Podocopida</taxon>
        <taxon>Cytherocopina</taxon>
        <taxon>Cytheroidea</taxon>
        <taxon>Cytherideidae</taxon>
        <taxon>Cyprideis</taxon>
    </lineage>
</organism>
<evidence type="ECO:0000256" key="2">
    <source>
        <dbReference type="ARBA" id="ARBA00022884"/>
    </source>
</evidence>
<gene>
    <name evidence="3" type="ORF">CTOB1V02_LOCUS7788</name>
</gene>
<dbReference type="OrthoDB" id="433414at2759"/>
<dbReference type="PANTHER" id="PTHR13017:SF0">
    <property type="entry name" value="METHENYLTETRAHYDROFOLATE SYNTHASE DOMAIN-CONTAINING PROTEIN"/>
    <property type="match status" value="1"/>
</dbReference>
<dbReference type="InterPro" id="IPR024185">
    <property type="entry name" value="FTHF_cligase-like_sf"/>
</dbReference>
<dbReference type="AlphaFoldDB" id="A0A7R8WE24"/>
<protein>
    <recommendedName>
        <fullName evidence="1">Methenyltetrahydrofolate synthase domain-containing protein</fullName>
    </recommendedName>
</protein>
<sequence length="269" mass="30249">MLISSQGITVSNPKSKEQIRVIVWEFLERKNIALFPRPCHHRIPNFKGANRAGDRILELPEFQTAHVVKVNPDKAQERVRYHCLQQRKMLLVPTPRLRGGLLNHINISDPSNHQLLQTAATSRGVQSMSSPIGLEGSPKIDLIVLGAVAVSMKGQRIGKGEGFADLEYAMMASNGFLREDRQTLVVCTVHDYQLFDSLPDELFGPHDVPADIILTPTRLVRVTQPLPKPTGILWEYLSPEKLRAIPILKEFRAKEKALGRNVALKRHNE</sequence>
<evidence type="ECO:0000313" key="3">
    <source>
        <dbReference type="EMBL" id="CAD7229923.1"/>
    </source>
</evidence>
<dbReference type="FunFam" id="3.40.50.10420:FF:000001">
    <property type="entry name" value="Methenyltetrahydrofolate synthase domain-containing protein"/>
    <property type="match status" value="1"/>
</dbReference>
<proteinExistence type="predicted"/>
<reference evidence="3" key="1">
    <citation type="submission" date="2020-11" db="EMBL/GenBank/DDBJ databases">
        <authorList>
            <person name="Tran Van P."/>
        </authorList>
    </citation>
    <scope>NUCLEOTIDE SEQUENCE</scope>
</reference>
<dbReference type="SUPFAM" id="SSF100950">
    <property type="entry name" value="NagB/RpiA/CoA transferase-like"/>
    <property type="match status" value="1"/>
</dbReference>
<dbReference type="GO" id="GO:0005737">
    <property type="term" value="C:cytoplasm"/>
    <property type="evidence" value="ECO:0007669"/>
    <property type="project" value="TreeGrafter"/>
</dbReference>
<dbReference type="InterPro" id="IPR002698">
    <property type="entry name" value="FTHF_cligase"/>
</dbReference>
<dbReference type="InterPro" id="IPR037171">
    <property type="entry name" value="NagB/RpiA_transferase-like"/>
</dbReference>
<dbReference type="Pfam" id="PF01812">
    <property type="entry name" value="5-FTHF_cyc-lig"/>
    <property type="match status" value="1"/>
</dbReference>
<keyword evidence="2" id="KW-0694">RNA-binding</keyword>
<dbReference type="Gene3D" id="3.40.50.10420">
    <property type="entry name" value="NagB/RpiA/CoA transferase-like"/>
    <property type="match status" value="1"/>
</dbReference>
<accession>A0A7R8WE24</accession>
<dbReference type="PANTHER" id="PTHR13017">
    <property type="entry name" value="5-FORMYLTETRAHYDROFOLATE CYCLO-LIGASE-RELATED"/>
    <property type="match status" value="1"/>
</dbReference>
<dbReference type="EMBL" id="OB662358">
    <property type="protein sequence ID" value="CAD7229923.1"/>
    <property type="molecule type" value="Genomic_DNA"/>
</dbReference>
<evidence type="ECO:0000256" key="1">
    <source>
        <dbReference type="ARBA" id="ARBA00015518"/>
    </source>
</evidence>
<dbReference type="GO" id="GO:0003723">
    <property type="term" value="F:RNA binding"/>
    <property type="evidence" value="ECO:0007669"/>
    <property type="project" value="UniProtKB-KW"/>
</dbReference>